<reference evidence="2 3" key="1">
    <citation type="journal article" date="2019" name="Nat. Microbiol.">
        <title>Mediterranean grassland soil C-N compound turnover is dependent on rainfall and depth, and is mediated by genomically divergent microorganisms.</title>
        <authorList>
            <person name="Diamond S."/>
            <person name="Andeer P.F."/>
            <person name="Li Z."/>
            <person name="Crits-Christoph A."/>
            <person name="Burstein D."/>
            <person name="Anantharaman K."/>
            <person name="Lane K.R."/>
            <person name="Thomas B.C."/>
            <person name="Pan C."/>
            <person name="Northen T.R."/>
            <person name="Banfield J.F."/>
        </authorList>
    </citation>
    <scope>NUCLEOTIDE SEQUENCE [LARGE SCALE GENOMIC DNA]</scope>
    <source>
        <strain evidence="2">WS_2</strain>
    </source>
</reference>
<dbReference type="Proteomes" id="UP000317716">
    <property type="component" value="Unassembled WGS sequence"/>
</dbReference>
<evidence type="ECO:0000313" key="3">
    <source>
        <dbReference type="Proteomes" id="UP000317716"/>
    </source>
</evidence>
<sequence>MGETRKTAAGLAMLLILLVAGCSLWLLHAESWSLGRRSPVLNYDTAQYALAARELARHGRFATTYALPLELARHPRPPWPLALVQPGLVILEAIAFRLAPTELELGGRSYAQWSRPDQVEWLVIPIVFTCYVMCGILLGLATSKLLRRHAPGIGDGTRMAAGATVGLAFLLDPEAQHFGVGGFTELPFTCGLVGALALLALDRAPRRPLLYGLLLGVTGAFRVNMLWLVPVLVLAAAMLAQPGGRPRVVALAILGFAIPLAPWWIYKWRAFGTPWWDLGHYVIWDGVQGRTWFTLNHLPEPPRLPHGADAVRLIAAKTARNLLALLLAAIAGPRALWLGSLVAWIAVAREPRTLRIAAATALAVFAFGLLAAAIGVPWLRYAFPGRVALEAAGILALWGLLAAAPPATIAKRWGSALRIGVAVIAIAWGAWQTAAGNREARTSSETRGVPGIQTLLQIAVLMNREIAPGEPVMSNLGPTLAWHARRPVVHLALAPEDLESCRRRLDFHNVLLVFRDPANAWGAWSEVVAHPLETKSRPELNVARVRRYESADGFIFVWLQLGPLGPGLASARPDASARAAGACAP</sequence>
<dbReference type="AlphaFoldDB" id="A0A538T3T9"/>
<feature type="transmembrane region" description="Helical" evidence="1">
    <location>
        <begin position="6"/>
        <end position="27"/>
    </location>
</feature>
<evidence type="ECO:0000256" key="1">
    <source>
        <dbReference type="SAM" id="Phobius"/>
    </source>
</evidence>
<keyword evidence="1" id="KW-1133">Transmembrane helix</keyword>
<dbReference type="PROSITE" id="PS51257">
    <property type="entry name" value="PROKAR_LIPOPROTEIN"/>
    <property type="match status" value="1"/>
</dbReference>
<feature type="transmembrane region" description="Helical" evidence="1">
    <location>
        <begin position="177"/>
        <end position="201"/>
    </location>
</feature>
<accession>A0A538T3T9</accession>
<feature type="transmembrane region" description="Helical" evidence="1">
    <location>
        <begin position="79"/>
        <end position="99"/>
    </location>
</feature>
<feature type="transmembrane region" description="Helical" evidence="1">
    <location>
        <begin position="413"/>
        <end position="431"/>
    </location>
</feature>
<comment type="caution">
    <text evidence="2">The sequence shown here is derived from an EMBL/GenBank/DDBJ whole genome shotgun (WGS) entry which is preliminary data.</text>
</comment>
<dbReference type="EMBL" id="VBOS01000083">
    <property type="protein sequence ID" value="TMQ58302.1"/>
    <property type="molecule type" value="Genomic_DNA"/>
</dbReference>
<feature type="transmembrane region" description="Helical" evidence="1">
    <location>
        <begin position="119"/>
        <end position="141"/>
    </location>
</feature>
<organism evidence="2 3">
    <name type="scientific">Eiseniibacteriota bacterium</name>
    <dbReference type="NCBI Taxonomy" id="2212470"/>
    <lineage>
        <taxon>Bacteria</taxon>
        <taxon>Candidatus Eiseniibacteriota</taxon>
    </lineage>
</organism>
<feature type="transmembrane region" description="Helical" evidence="1">
    <location>
        <begin position="248"/>
        <end position="266"/>
    </location>
</feature>
<gene>
    <name evidence="2" type="ORF">E6K72_02735</name>
</gene>
<feature type="transmembrane region" description="Helical" evidence="1">
    <location>
        <begin position="322"/>
        <end position="347"/>
    </location>
</feature>
<feature type="transmembrane region" description="Helical" evidence="1">
    <location>
        <begin position="213"/>
        <end position="236"/>
    </location>
</feature>
<feature type="transmembrane region" description="Helical" evidence="1">
    <location>
        <begin position="353"/>
        <end position="375"/>
    </location>
</feature>
<keyword evidence="1" id="KW-0812">Transmembrane</keyword>
<feature type="non-terminal residue" evidence="2">
    <location>
        <position position="585"/>
    </location>
</feature>
<protein>
    <recommendedName>
        <fullName evidence="4">Glycosyltransferase RgtA/B/C/D-like domain-containing protein</fullName>
    </recommendedName>
</protein>
<keyword evidence="1" id="KW-0472">Membrane</keyword>
<evidence type="ECO:0008006" key="4">
    <source>
        <dbReference type="Google" id="ProtNLM"/>
    </source>
</evidence>
<name>A0A538T3T9_UNCEI</name>
<feature type="transmembrane region" description="Helical" evidence="1">
    <location>
        <begin position="387"/>
        <end position="407"/>
    </location>
</feature>
<evidence type="ECO:0000313" key="2">
    <source>
        <dbReference type="EMBL" id="TMQ58302.1"/>
    </source>
</evidence>
<proteinExistence type="predicted"/>